<evidence type="ECO:0000313" key="7">
    <source>
        <dbReference type="Proteomes" id="UP001154282"/>
    </source>
</evidence>
<evidence type="ECO:0000313" key="6">
    <source>
        <dbReference type="EMBL" id="CAI0542090.1"/>
    </source>
</evidence>
<dbReference type="CDD" id="cd03784">
    <property type="entry name" value="GT1_Gtf-like"/>
    <property type="match status" value="2"/>
</dbReference>
<organism evidence="6 7">
    <name type="scientific">Linum tenue</name>
    <dbReference type="NCBI Taxonomy" id="586396"/>
    <lineage>
        <taxon>Eukaryota</taxon>
        <taxon>Viridiplantae</taxon>
        <taxon>Streptophyta</taxon>
        <taxon>Embryophyta</taxon>
        <taxon>Tracheophyta</taxon>
        <taxon>Spermatophyta</taxon>
        <taxon>Magnoliopsida</taxon>
        <taxon>eudicotyledons</taxon>
        <taxon>Gunneridae</taxon>
        <taxon>Pentapetalae</taxon>
        <taxon>rosids</taxon>
        <taxon>fabids</taxon>
        <taxon>Malpighiales</taxon>
        <taxon>Linaceae</taxon>
        <taxon>Linum</taxon>
    </lineage>
</organism>
<name>A0AAV0QAV3_9ROSI</name>
<dbReference type="FunFam" id="3.40.50.2000:FF:000056">
    <property type="entry name" value="Glycosyltransferase"/>
    <property type="match status" value="2"/>
</dbReference>
<dbReference type="InterPro" id="IPR035595">
    <property type="entry name" value="UDP_glycos_trans_CS"/>
</dbReference>
<dbReference type="EC" id="2.4.1.115" evidence="3"/>
<gene>
    <name evidence="6" type="ORF">LITE_LOCUS42361</name>
</gene>
<evidence type="ECO:0000256" key="1">
    <source>
        <dbReference type="ARBA" id="ARBA00004935"/>
    </source>
</evidence>
<dbReference type="InterPro" id="IPR002213">
    <property type="entry name" value="UDP_glucos_trans"/>
</dbReference>
<reference evidence="6" key="1">
    <citation type="submission" date="2022-08" db="EMBL/GenBank/DDBJ databases">
        <authorList>
            <person name="Gutierrez-Valencia J."/>
        </authorList>
    </citation>
    <scope>NUCLEOTIDE SEQUENCE</scope>
</reference>
<sequence length="925" mass="101235">MIQLAKQLVNHDHRLSATICLIPLPSGNNTNLTAGDDSRVRFVNLPAVKPPPDTDPARFLPTILEGSKRHIKELVGSDVARLAGFVVDMLCCTAMMDLGSELGVPPYVFYPSGANFLGFMLELQALHDEGKLGDLAELKDTESEMAIPSLEKPLPCKFLPSVVVEKEWLPLLIDNTRRLREARGIVVNTFLELETYALGSVSVAGNPPVYPVGPLLNLNSARPEEEEEEEYKEVMEWLDGQPAGSVVFLCFGSMGSFAKEQATEIAAALERAGHRFLWSLRRPSEMGITGVPGEYENFDDVLPGGFLDRTSGVGKVIGWAPQMAVLGHQSVGGFVSHCGWNSMLESVWFGVPIGAWPMYAEQQLNAFQFVEDLGFAEEIRMDYRWGSGKIVTAEEIEGGIQRLMTTTGNDSRTRKTMNEISEMSKKTLVNGGSSYSSMTRFIQDNTTTAAELVFVPAPAAGHLFSAVELAKQLVTHDQRLSVTICVTTMLTAGFKAAIDPTADDSSVASRIRLIDLPIVKLPPNTNPSETLPYILEASSASIKKIASDIIRRRTESSGDSPRLAGFVIDMFCTRMIDVAGELGVPCYVFYTSGANFLGFMLHLQALRDEGKLGDLAEMKDNEFEMAIPSLEKPLTCKCLPSAVVEKDWLPLLIDNTRRLREVRGIAVNSFLELEPHAIDFLSTGGIIPPVYPVGPILNLKAVQGNEEVMEWLDNQPAASVVFLCFGSMGSFGKEQVTEIAVALERCGQRFLWSLRRSPEAGEVGPPSEYGNFDEAPLPAGFLDRVSGIGKVIGWAPQTAVLRHVAVGGFVSHCGWNSVLESIWFGVPVGAWPMYAEQQLNAFQLVEELGLAEEIKMDYRWDGGMMVTAEEIEGGIRRLMAAENDEGRKRKTVKEVSEMSKKALTEGGSSCSSLSRFIQDVIDNIS</sequence>
<dbReference type="EMBL" id="CAMGYJ010000009">
    <property type="protein sequence ID" value="CAI0542090.1"/>
    <property type="molecule type" value="Genomic_DNA"/>
</dbReference>
<comment type="pathway">
    <text evidence="1">Pigment biosynthesis; anthocyanin biosynthesis.</text>
</comment>
<dbReference type="Gene3D" id="3.40.50.2000">
    <property type="entry name" value="Glycogen Phosphorylase B"/>
    <property type="match status" value="4"/>
</dbReference>
<dbReference type="Proteomes" id="UP001154282">
    <property type="component" value="Unassembled WGS sequence"/>
</dbReference>
<proteinExistence type="inferred from homology"/>
<comment type="similarity">
    <text evidence="2">Belongs to the UDP-glycosyltransferase family.</text>
</comment>
<evidence type="ECO:0000256" key="4">
    <source>
        <dbReference type="ARBA" id="ARBA00022679"/>
    </source>
</evidence>
<accession>A0AAV0QAV3</accession>
<evidence type="ECO:0000256" key="2">
    <source>
        <dbReference type="ARBA" id="ARBA00009995"/>
    </source>
</evidence>
<dbReference type="Pfam" id="PF00201">
    <property type="entry name" value="UDPGT"/>
    <property type="match status" value="2"/>
</dbReference>
<dbReference type="PANTHER" id="PTHR48048">
    <property type="entry name" value="GLYCOSYLTRANSFERASE"/>
    <property type="match status" value="1"/>
</dbReference>
<protein>
    <recommendedName>
        <fullName evidence="3">anthocyanidin 3-O-glucosyltransferase</fullName>
        <ecNumber evidence="3">2.4.1.115</ecNumber>
    </recommendedName>
</protein>
<dbReference type="SUPFAM" id="SSF53756">
    <property type="entry name" value="UDP-Glycosyltransferase/glycogen phosphorylase"/>
    <property type="match status" value="2"/>
</dbReference>
<dbReference type="InterPro" id="IPR050481">
    <property type="entry name" value="UDP-glycosyltransf_plant"/>
</dbReference>
<comment type="caution">
    <text evidence="6">The sequence shown here is derived from an EMBL/GenBank/DDBJ whole genome shotgun (WGS) entry which is preliminary data.</text>
</comment>
<dbReference type="PROSITE" id="PS00375">
    <property type="entry name" value="UDPGT"/>
    <property type="match status" value="2"/>
</dbReference>
<comment type="catalytic activity">
    <reaction evidence="5">
        <text>an anthocyanidin + UDP-alpha-D-glucose + H(+) = an anthocyanidin 3-O-beta-D-glucoside + UDP</text>
        <dbReference type="Rhea" id="RHEA:20093"/>
        <dbReference type="ChEBI" id="CHEBI:15378"/>
        <dbReference type="ChEBI" id="CHEBI:16307"/>
        <dbReference type="ChEBI" id="CHEBI:58223"/>
        <dbReference type="ChEBI" id="CHEBI:58885"/>
        <dbReference type="ChEBI" id="CHEBI:143576"/>
        <dbReference type="EC" id="2.4.1.115"/>
    </reaction>
</comment>
<dbReference type="AlphaFoldDB" id="A0AAV0QAV3"/>
<evidence type="ECO:0000256" key="3">
    <source>
        <dbReference type="ARBA" id="ARBA00012585"/>
    </source>
</evidence>
<keyword evidence="4" id="KW-0808">Transferase</keyword>
<dbReference type="GO" id="GO:0047213">
    <property type="term" value="F:anthocyanidin 3-O-glucosyltransferase activity"/>
    <property type="evidence" value="ECO:0007669"/>
    <property type="project" value="UniProtKB-EC"/>
</dbReference>
<dbReference type="PANTHER" id="PTHR48048:SF45">
    <property type="entry name" value="GLYCOSYLTRANSFERASE"/>
    <property type="match status" value="1"/>
</dbReference>
<keyword evidence="7" id="KW-1185">Reference proteome</keyword>
<evidence type="ECO:0000256" key="5">
    <source>
        <dbReference type="ARBA" id="ARBA00047606"/>
    </source>
</evidence>